<feature type="compositionally biased region" description="Polar residues" evidence="1">
    <location>
        <begin position="11"/>
        <end position="20"/>
    </location>
</feature>
<name>A0AAN8B2S9_9TELE</name>
<protein>
    <submittedName>
        <fullName evidence="2">Uncharacterized protein</fullName>
    </submittedName>
</protein>
<comment type="caution">
    <text evidence="2">The sequence shown here is derived from an EMBL/GenBank/DDBJ whole genome shotgun (WGS) entry which is preliminary data.</text>
</comment>
<feature type="region of interest" description="Disordered" evidence="1">
    <location>
        <begin position="1"/>
        <end position="22"/>
    </location>
</feature>
<feature type="compositionally biased region" description="Basic residues" evidence="1">
    <location>
        <begin position="1"/>
        <end position="10"/>
    </location>
</feature>
<sequence length="85" mass="9268">MKPTSIHRRQPSSICTQPTGSHGHVSLHLIPLAKYSPCPRRRGAACGRSTGPSPKRGCLRSLYEALAEERLLEVALRGPRRRGAA</sequence>
<keyword evidence="3" id="KW-1185">Reference proteome</keyword>
<evidence type="ECO:0000313" key="3">
    <source>
        <dbReference type="Proteomes" id="UP001335648"/>
    </source>
</evidence>
<accession>A0AAN8B2S9</accession>
<proteinExistence type="predicted"/>
<organism evidence="2 3">
    <name type="scientific">Champsocephalus esox</name>
    <name type="common">pike icefish</name>
    <dbReference type="NCBI Taxonomy" id="159716"/>
    <lineage>
        <taxon>Eukaryota</taxon>
        <taxon>Metazoa</taxon>
        <taxon>Chordata</taxon>
        <taxon>Craniata</taxon>
        <taxon>Vertebrata</taxon>
        <taxon>Euteleostomi</taxon>
        <taxon>Actinopterygii</taxon>
        <taxon>Neopterygii</taxon>
        <taxon>Teleostei</taxon>
        <taxon>Neoteleostei</taxon>
        <taxon>Acanthomorphata</taxon>
        <taxon>Eupercaria</taxon>
        <taxon>Perciformes</taxon>
        <taxon>Notothenioidei</taxon>
        <taxon>Channichthyidae</taxon>
        <taxon>Champsocephalus</taxon>
    </lineage>
</organism>
<dbReference type="AlphaFoldDB" id="A0AAN8B2S9"/>
<gene>
    <name evidence="2" type="ORF">CesoFtcFv8_026408</name>
</gene>
<dbReference type="EMBL" id="JAULUE010002067">
    <property type="protein sequence ID" value="KAK5877127.1"/>
    <property type="molecule type" value="Genomic_DNA"/>
</dbReference>
<evidence type="ECO:0000256" key="1">
    <source>
        <dbReference type="SAM" id="MobiDB-lite"/>
    </source>
</evidence>
<reference evidence="2 3" key="1">
    <citation type="journal article" date="2023" name="Mol. Biol. Evol.">
        <title>Genomics of Secondarily Temperate Adaptation in the Only Non-Antarctic Icefish.</title>
        <authorList>
            <person name="Rivera-Colon A.G."/>
            <person name="Rayamajhi N."/>
            <person name="Minhas B.F."/>
            <person name="Madrigal G."/>
            <person name="Bilyk K.T."/>
            <person name="Yoon V."/>
            <person name="Hune M."/>
            <person name="Gregory S."/>
            <person name="Cheng C.H.C."/>
            <person name="Catchen J.M."/>
        </authorList>
    </citation>
    <scope>NUCLEOTIDE SEQUENCE [LARGE SCALE GENOMIC DNA]</scope>
    <source>
        <strain evidence="2">JC2023a</strain>
    </source>
</reference>
<dbReference type="Proteomes" id="UP001335648">
    <property type="component" value="Unassembled WGS sequence"/>
</dbReference>
<evidence type="ECO:0000313" key="2">
    <source>
        <dbReference type="EMBL" id="KAK5877127.1"/>
    </source>
</evidence>